<feature type="domain" description="UDP-glucose/GDP-mannose dehydrogenase C-terminal" evidence="11">
    <location>
        <begin position="308"/>
        <end position="413"/>
    </location>
</feature>
<dbReference type="RefSeq" id="WP_011588219.1">
    <property type="nucleotide sequence ID" value="NC_008260.1"/>
</dbReference>
<keyword evidence="13" id="KW-1185">Reference proteome</keyword>
<evidence type="ECO:0000256" key="4">
    <source>
        <dbReference type="ARBA" id="ARBA00015132"/>
    </source>
</evidence>
<keyword evidence="5 8" id="KW-0560">Oxidoreductase</keyword>
<dbReference type="AlphaFoldDB" id="Q0VR15"/>
<dbReference type="PANTHER" id="PTHR43750">
    <property type="entry name" value="UDP-GLUCOSE 6-DEHYDROGENASE TUAD"/>
    <property type="match status" value="1"/>
</dbReference>
<evidence type="ECO:0000256" key="3">
    <source>
        <dbReference type="ARBA" id="ARBA00012954"/>
    </source>
</evidence>
<reference evidence="12 13" key="1">
    <citation type="journal article" date="2006" name="Nat. Biotechnol.">
        <title>Genome sequence of the ubiquitous hydrocarbon-degrading marine bacterium Alcanivorax borkumensis.</title>
        <authorList>
            <person name="Schneiker S."/>
            <person name="Martins dos Santos V.A.P."/>
            <person name="Bartels D."/>
            <person name="Bekel T."/>
            <person name="Brecht M."/>
            <person name="Buhrmester J."/>
            <person name="Chernikova T.N."/>
            <person name="Denaro R."/>
            <person name="Ferrer M."/>
            <person name="Gertler C."/>
            <person name="Goesmann A."/>
            <person name="Golyshina O.V."/>
            <person name="Kaminski F."/>
            <person name="Khachane A.N."/>
            <person name="Lang S."/>
            <person name="Linke B."/>
            <person name="McHardy A.C."/>
            <person name="Meyer F."/>
            <person name="Nechitaylo T."/>
            <person name="Puehler A."/>
            <person name="Regenhardt D."/>
            <person name="Rupp O."/>
            <person name="Sabirova J.S."/>
            <person name="Selbitschka W."/>
            <person name="Yakimov M.M."/>
            <person name="Timmis K.N."/>
            <person name="Vorhoelter F.-J."/>
            <person name="Weidner S."/>
            <person name="Kaiser O."/>
            <person name="Golyshin P.N."/>
        </authorList>
    </citation>
    <scope>NUCLEOTIDE SEQUENCE [LARGE SCALE GENOMIC DNA]</scope>
    <source>
        <strain evidence="13">ATCC 700651 / DSM 11573 / NCIMB 13689 / SK2</strain>
    </source>
</reference>
<dbReference type="Gene3D" id="1.20.5.100">
    <property type="entry name" value="Cytochrome c1, transmembrane anchor, C-terminal"/>
    <property type="match status" value="1"/>
</dbReference>
<dbReference type="PIRSF" id="PIRSF500134">
    <property type="entry name" value="UDPglc_DH_bac"/>
    <property type="match status" value="1"/>
</dbReference>
<dbReference type="GO" id="GO:0006065">
    <property type="term" value="P:UDP-glucuronate biosynthetic process"/>
    <property type="evidence" value="ECO:0007669"/>
    <property type="project" value="UniProtKB-UniPathway"/>
</dbReference>
<evidence type="ECO:0000256" key="10">
    <source>
        <dbReference type="PIRSR" id="PIRSR500134-3"/>
    </source>
</evidence>
<sequence length="429" mass="47348">MQVAVYGDTLCAQVTATALAQTGHQVAWYVFGIEEHEQLNQEQPLFNEQGLDRLYVEQISAGRLVPLLRGQSAVDISPSEVVFLALSPGSETLAEDILAVDVKPGACRLVVNQTVGPVGVAERLRQYLLSAGYDAALVALPDLIQEGNAFLTFTRPESILLGCYEREGEALMRELLRPFNRRKDVLQVMSLREAEFAKLAISGILATRISFMNDMAALSESLDVDIDAVRVAMGADSRIGEAYLYPGCGFGGPGLSSNVLALLDAQQQKAAEPGLLEQVLHTNERQKEVLFRKFWQYCNGCVKGKRVAIWGASFKPGTARVENAPALKIIEALWAQGVDVAVHDPKALPDLKRWAEKQNRKLLLCDTPYEATLGADALMLVTEWKPYWSPDWQRLKQEMRTGLILDGRNIYDPAFVKAQGLEYRGIGRS</sequence>
<feature type="binding site" evidence="9">
    <location>
        <position position="251"/>
    </location>
    <ligand>
        <name>substrate</name>
    </ligand>
</feature>
<dbReference type="SUPFAM" id="SSF48179">
    <property type="entry name" value="6-phosphogluconate dehydrogenase C-terminal domain-like"/>
    <property type="match status" value="1"/>
</dbReference>
<dbReference type="Pfam" id="PF00984">
    <property type="entry name" value="UDPG_MGDP_dh"/>
    <property type="match status" value="1"/>
</dbReference>
<dbReference type="Gene3D" id="3.40.50.720">
    <property type="entry name" value="NAD(P)-binding Rossmann-like Domain"/>
    <property type="match status" value="2"/>
</dbReference>
<evidence type="ECO:0000256" key="1">
    <source>
        <dbReference type="ARBA" id="ARBA00004701"/>
    </source>
</evidence>
<dbReference type="InterPro" id="IPR014027">
    <property type="entry name" value="UDP-Glc/GDP-Man_DH_C"/>
</dbReference>
<dbReference type="Proteomes" id="UP000008871">
    <property type="component" value="Chromosome"/>
</dbReference>
<keyword evidence="6 8" id="KW-0520">NAD</keyword>
<dbReference type="PANTHER" id="PTHR43750:SF3">
    <property type="entry name" value="UDP-GLUCOSE 6-DEHYDROGENASE TUAD"/>
    <property type="match status" value="1"/>
</dbReference>
<evidence type="ECO:0000256" key="6">
    <source>
        <dbReference type="ARBA" id="ARBA00023027"/>
    </source>
</evidence>
<proteinExistence type="inferred from homology"/>
<feature type="binding site" evidence="9">
    <location>
        <position position="315"/>
    </location>
    <ligand>
        <name>substrate</name>
    </ligand>
</feature>
<dbReference type="SUPFAM" id="SSF51735">
    <property type="entry name" value="NAD(P)-binding Rossmann-fold domains"/>
    <property type="match status" value="1"/>
</dbReference>
<evidence type="ECO:0000313" key="12">
    <source>
        <dbReference type="EMBL" id="CAL16383.1"/>
    </source>
</evidence>
<accession>Q0VR15</accession>
<evidence type="ECO:0000256" key="2">
    <source>
        <dbReference type="ARBA" id="ARBA00006601"/>
    </source>
</evidence>
<dbReference type="GO" id="GO:0051287">
    <property type="term" value="F:NAD binding"/>
    <property type="evidence" value="ECO:0007669"/>
    <property type="project" value="InterPro"/>
</dbReference>
<evidence type="ECO:0000256" key="8">
    <source>
        <dbReference type="PIRNR" id="PIRNR000124"/>
    </source>
</evidence>
<dbReference type="Pfam" id="PF03721">
    <property type="entry name" value="UDPG_MGDP_dh_N"/>
    <property type="match status" value="1"/>
</dbReference>
<dbReference type="eggNOG" id="COG1004">
    <property type="taxonomic scope" value="Bacteria"/>
</dbReference>
<feature type="binding site" evidence="9">
    <location>
        <position position="198"/>
    </location>
    <ligand>
        <name>substrate</name>
    </ligand>
</feature>
<dbReference type="SUPFAM" id="SSF52413">
    <property type="entry name" value="UDP-glucose/GDP-mannose dehydrogenase C-terminal domain"/>
    <property type="match status" value="1"/>
</dbReference>
<protein>
    <recommendedName>
        <fullName evidence="4 8">UDP-glucose 6-dehydrogenase</fullName>
        <ecNumber evidence="3 8">1.1.1.22</ecNumber>
    </recommendedName>
</protein>
<comment type="catalytic activity">
    <reaction evidence="7 8">
        <text>UDP-alpha-D-glucose + 2 NAD(+) + H2O = UDP-alpha-D-glucuronate + 2 NADH + 3 H(+)</text>
        <dbReference type="Rhea" id="RHEA:23596"/>
        <dbReference type="ChEBI" id="CHEBI:15377"/>
        <dbReference type="ChEBI" id="CHEBI:15378"/>
        <dbReference type="ChEBI" id="CHEBI:57540"/>
        <dbReference type="ChEBI" id="CHEBI:57945"/>
        <dbReference type="ChEBI" id="CHEBI:58052"/>
        <dbReference type="ChEBI" id="CHEBI:58885"/>
        <dbReference type="EC" id="1.1.1.22"/>
    </reaction>
</comment>
<dbReference type="InterPro" id="IPR014026">
    <property type="entry name" value="UDP-Glc/GDP-Man_DH_dimer"/>
</dbReference>
<dbReference type="EC" id="1.1.1.22" evidence="3 8"/>
<evidence type="ECO:0000259" key="11">
    <source>
        <dbReference type="SMART" id="SM00984"/>
    </source>
</evidence>
<dbReference type="STRING" id="393595.ABO_0935"/>
<evidence type="ECO:0000256" key="7">
    <source>
        <dbReference type="ARBA" id="ARBA00047473"/>
    </source>
</evidence>
<gene>
    <name evidence="12" type="primary">ugd2</name>
    <name evidence="12" type="ordered locus">ABO_0935</name>
</gene>
<dbReference type="InterPro" id="IPR008927">
    <property type="entry name" value="6-PGluconate_DH-like_C_sf"/>
</dbReference>
<dbReference type="GO" id="GO:0000271">
    <property type="term" value="P:polysaccharide biosynthetic process"/>
    <property type="evidence" value="ECO:0007669"/>
    <property type="project" value="InterPro"/>
</dbReference>
<dbReference type="InterPro" id="IPR036220">
    <property type="entry name" value="UDP-Glc/GDP-Man_DH_C_sf"/>
</dbReference>
<dbReference type="NCBIfam" id="TIGR03026">
    <property type="entry name" value="NDP-sugDHase"/>
    <property type="match status" value="1"/>
</dbReference>
<dbReference type="UniPathway" id="UPA00038">
    <property type="reaction ID" value="UER00491"/>
</dbReference>
<evidence type="ECO:0000256" key="9">
    <source>
        <dbReference type="PIRSR" id="PIRSR500134-2"/>
    </source>
</evidence>
<dbReference type="GO" id="GO:0003979">
    <property type="term" value="F:UDP-glucose 6-dehydrogenase activity"/>
    <property type="evidence" value="ECO:0007669"/>
    <property type="project" value="UniProtKB-EC"/>
</dbReference>
<evidence type="ECO:0000256" key="5">
    <source>
        <dbReference type="ARBA" id="ARBA00023002"/>
    </source>
</evidence>
<name>Q0VR15_ALCBS</name>
<feature type="binding site" evidence="10">
    <location>
        <position position="114"/>
    </location>
    <ligand>
        <name>NAD(+)</name>
        <dbReference type="ChEBI" id="CHEBI:57540"/>
    </ligand>
</feature>
<evidence type="ECO:0000313" key="13">
    <source>
        <dbReference type="Proteomes" id="UP000008871"/>
    </source>
</evidence>
<dbReference type="SMART" id="SM00984">
    <property type="entry name" value="UDPG_MGDP_dh_C"/>
    <property type="match status" value="1"/>
</dbReference>
<comment type="similarity">
    <text evidence="2 8">Belongs to the UDP-glucose/GDP-mannose dehydrogenase family.</text>
</comment>
<dbReference type="InterPro" id="IPR001732">
    <property type="entry name" value="UDP-Glc/GDP-Man_DH_N"/>
</dbReference>
<dbReference type="EMBL" id="AM286690">
    <property type="protein sequence ID" value="CAL16383.1"/>
    <property type="molecule type" value="Genomic_DNA"/>
</dbReference>
<dbReference type="KEGG" id="abo:ABO_0935"/>
<feature type="binding site" evidence="10">
    <location>
        <position position="146"/>
    </location>
    <ligand>
        <name>NAD(+)</name>
        <dbReference type="ChEBI" id="CHEBI:57540"/>
    </ligand>
</feature>
<feature type="binding site" evidence="9">
    <location>
        <begin position="243"/>
        <end position="247"/>
    </location>
    <ligand>
        <name>substrate</name>
    </ligand>
</feature>
<dbReference type="InterPro" id="IPR017476">
    <property type="entry name" value="UDP-Glc/GDP-Man"/>
</dbReference>
<comment type="pathway">
    <text evidence="1">Nucleotide-sugar biosynthesis; UDP-alpha-D-glucuronate biosynthesis; UDP-alpha-D-glucuronate from UDP-alpha-D-glucose: step 1/1.</text>
</comment>
<dbReference type="OrthoDB" id="9803238at2"/>
<dbReference type="InterPro" id="IPR036291">
    <property type="entry name" value="NAD(P)-bd_dom_sf"/>
</dbReference>
<organism evidence="12 13">
    <name type="scientific">Alcanivorax borkumensis (strain ATCC 700651 / DSM 11573 / NCIMB 13689 / SK2)</name>
    <dbReference type="NCBI Taxonomy" id="393595"/>
    <lineage>
        <taxon>Bacteria</taxon>
        <taxon>Pseudomonadati</taxon>
        <taxon>Pseudomonadota</taxon>
        <taxon>Gammaproteobacteria</taxon>
        <taxon>Oceanospirillales</taxon>
        <taxon>Alcanivoracaceae</taxon>
        <taxon>Alcanivorax</taxon>
    </lineage>
</organism>
<dbReference type="InterPro" id="IPR028357">
    <property type="entry name" value="UDPglc_DH_bac"/>
</dbReference>
<dbReference type="HOGENOM" id="CLU_023810_1_2_6"/>
<dbReference type="PIRSF" id="PIRSF000124">
    <property type="entry name" value="UDPglc_GDPman_dh"/>
    <property type="match status" value="1"/>
</dbReference>
<dbReference type="Pfam" id="PF03720">
    <property type="entry name" value="UDPG_MGDP_dh_C"/>
    <property type="match status" value="1"/>
</dbReference>